<evidence type="ECO:0000256" key="1">
    <source>
        <dbReference type="SAM" id="MobiDB-lite"/>
    </source>
</evidence>
<dbReference type="EMBL" id="JAAXYH010000003">
    <property type="protein sequence ID" value="NMH64948.1"/>
    <property type="molecule type" value="Genomic_DNA"/>
</dbReference>
<comment type="caution">
    <text evidence="2">The sequence shown here is derived from an EMBL/GenBank/DDBJ whole genome shotgun (WGS) entry which is preliminary data.</text>
</comment>
<proteinExistence type="predicted"/>
<organism evidence="2 3">
    <name type="scientific">Shewanella salipaludis</name>
    <dbReference type="NCBI Taxonomy" id="2723052"/>
    <lineage>
        <taxon>Bacteria</taxon>
        <taxon>Pseudomonadati</taxon>
        <taxon>Pseudomonadota</taxon>
        <taxon>Gammaproteobacteria</taxon>
        <taxon>Alteromonadales</taxon>
        <taxon>Shewanellaceae</taxon>
        <taxon>Shewanella</taxon>
    </lineage>
</organism>
<dbReference type="Proteomes" id="UP000737113">
    <property type="component" value="Unassembled WGS sequence"/>
</dbReference>
<reference evidence="2" key="1">
    <citation type="submission" date="2020-04" db="EMBL/GenBank/DDBJ databases">
        <title>Description of Shewanella salipaludis sp. nov., isolated from a salt marsh.</title>
        <authorList>
            <person name="Park S."/>
            <person name="Yoon J.-H."/>
        </authorList>
    </citation>
    <scope>NUCLEOTIDE SEQUENCE</scope>
    <source>
        <strain evidence="2">SHSM-M6</strain>
    </source>
</reference>
<dbReference type="AlphaFoldDB" id="A0A972FX96"/>
<dbReference type="RefSeq" id="WP_169563609.1">
    <property type="nucleotide sequence ID" value="NZ_JAAXYH010000003.1"/>
</dbReference>
<sequence>MLDALCSFNDEAVTYSVFRFQKLSDAEIEAYRQWLSCPACGGKAYYRKASSDGKAACFGSRYHSLDCREYHPSAQRSQEEQDALEVQQLLLDADALLIDFSRMPRRPPKALTADGQADEKATELPAAGAGVVGVAGGVSAKDTAGEAAAKANPQSEQATREPRVASQGLQTLLHSLLRGSDLADSDLWIYTDSERKYRWRARNLFVNFADAEPADGHKPRMYWGTISHTDKDLLWLNPADAKDIGIPIAPFKPELLKRFGITDRRDLEGAGIILFGKCFWNKDKSRKIIQLWQNDVQRLYISKLED</sequence>
<accession>A0A972FX96</accession>
<protein>
    <submittedName>
        <fullName evidence="2">Uncharacterized protein</fullName>
    </submittedName>
</protein>
<evidence type="ECO:0000313" key="3">
    <source>
        <dbReference type="Proteomes" id="UP000737113"/>
    </source>
</evidence>
<feature type="region of interest" description="Disordered" evidence="1">
    <location>
        <begin position="145"/>
        <end position="165"/>
    </location>
</feature>
<name>A0A972FX96_9GAMM</name>
<gene>
    <name evidence="2" type="ORF">HC757_07150</name>
</gene>
<evidence type="ECO:0000313" key="2">
    <source>
        <dbReference type="EMBL" id="NMH64948.1"/>
    </source>
</evidence>
<keyword evidence="3" id="KW-1185">Reference proteome</keyword>